<sequence length="140" mass="15919">MGREWFIFAGLLCILSYVTTGEAISCFQCSARDPGCDLLTVDNKTSKYYLPCPDDTYFCRKITQTIVIHEKQIIARTCGWLSDNPKETKCFKYDTVHKLESVCQCYNDGCNSAFSIVQKFSILSAMTLILIPSFVGWFTF</sequence>
<name>A0AAW1NFP4_POPJA</name>
<protein>
    <submittedName>
        <fullName evidence="11">Sleepless protein</fullName>
    </submittedName>
</protein>
<dbReference type="Pfam" id="PF17064">
    <property type="entry name" value="QVR"/>
    <property type="match status" value="1"/>
</dbReference>
<keyword evidence="2" id="KW-0336">GPI-anchor</keyword>
<keyword evidence="4 10" id="KW-0732">Signal</keyword>
<evidence type="ECO:0000313" key="11">
    <source>
        <dbReference type="EMBL" id="KAK9759058.1"/>
    </source>
</evidence>
<dbReference type="Proteomes" id="UP001458880">
    <property type="component" value="Unassembled WGS sequence"/>
</dbReference>
<dbReference type="GO" id="GO:0032222">
    <property type="term" value="P:regulation of synaptic transmission, cholinergic"/>
    <property type="evidence" value="ECO:0007669"/>
    <property type="project" value="InterPro"/>
</dbReference>
<keyword evidence="7" id="KW-0325">Glycoprotein</keyword>
<evidence type="ECO:0000256" key="2">
    <source>
        <dbReference type="ARBA" id="ARBA00022622"/>
    </source>
</evidence>
<evidence type="ECO:0000256" key="6">
    <source>
        <dbReference type="ARBA" id="ARBA00023136"/>
    </source>
</evidence>
<evidence type="ECO:0000256" key="8">
    <source>
        <dbReference type="ARBA" id="ARBA00023288"/>
    </source>
</evidence>
<keyword evidence="8" id="KW-0449">Lipoprotein</keyword>
<evidence type="ECO:0000313" key="12">
    <source>
        <dbReference type="Proteomes" id="UP001458880"/>
    </source>
</evidence>
<dbReference type="EMBL" id="JASPKY010000002">
    <property type="protein sequence ID" value="KAK9759058.1"/>
    <property type="molecule type" value="Genomic_DNA"/>
</dbReference>
<keyword evidence="3 9" id="KW-0812">Transmembrane</keyword>
<dbReference type="GO" id="GO:0098552">
    <property type="term" value="C:side of membrane"/>
    <property type="evidence" value="ECO:0007669"/>
    <property type="project" value="UniProtKB-KW"/>
</dbReference>
<feature type="chain" id="PRO_5043990870" evidence="10">
    <location>
        <begin position="24"/>
        <end position="140"/>
    </location>
</feature>
<proteinExistence type="predicted"/>
<reference evidence="11 12" key="1">
    <citation type="journal article" date="2024" name="BMC Genomics">
        <title>De novo assembly and annotation of Popillia japonica's genome with initial clues to its potential as an invasive pest.</title>
        <authorList>
            <person name="Cucini C."/>
            <person name="Boschi S."/>
            <person name="Funari R."/>
            <person name="Cardaioli E."/>
            <person name="Iannotti N."/>
            <person name="Marturano G."/>
            <person name="Paoli F."/>
            <person name="Bruttini M."/>
            <person name="Carapelli A."/>
            <person name="Frati F."/>
            <person name="Nardi F."/>
        </authorList>
    </citation>
    <scope>NUCLEOTIDE SEQUENCE [LARGE SCALE GENOMIC DNA]</scope>
    <source>
        <strain evidence="11">DMR45628</strain>
    </source>
</reference>
<dbReference type="InterPro" id="IPR031424">
    <property type="entry name" value="QVR-like"/>
</dbReference>
<evidence type="ECO:0000256" key="1">
    <source>
        <dbReference type="ARBA" id="ARBA00004589"/>
    </source>
</evidence>
<dbReference type="AlphaFoldDB" id="A0AAW1NFP4"/>
<dbReference type="SUPFAM" id="SSF57302">
    <property type="entry name" value="Snake toxin-like"/>
    <property type="match status" value="1"/>
</dbReference>
<keyword evidence="5 9" id="KW-1133">Transmembrane helix</keyword>
<dbReference type="GO" id="GO:0030431">
    <property type="term" value="P:sleep"/>
    <property type="evidence" value="ECO:0007669"/>
    <property type="project" value="InterPro"/>
</dbReference>
<evidence type="ECO:0000256" key="7">
    <source>
        <dbReference type="ARBA" id="ARBA00023180"/>
    </source>
</evidence>
<organism evidence="11 12">
    <name type="scientific">Popillia japonica</name>
    <name type="common">Japanese beetle</name>
    <dbReference type="NCBI Taxonomy" id="7064"/>
    <lineage>
        <taxon>Eukaryota</taxon>
        <taxon>Metazoa</taxon>
        <taxon>Ecdysozoa</taxon>
        <taxon>Arthropoda</taxon>
        <taxon>Hexapoda</taxon>
        <taxon>Insecta</taxon>
        <taxon>Pterygota</taxon>
        <taxon>Neoptera</taxon>
        <taxon>Endopterygota</taxon>
        <taxon>Coleoptera</taxon>
        <taxon>Polyphaga</taxon>
        <taxon>Scarabaeiformia</taxon>
        <taxon>Scarabaeidae</taxon>
        <taxon>Rutelinae</taxon>
        <taxon>Popillia</taxon>
    </lineage>
</organism>
<evidence type="ECO:0000256" key="5">
    <source>
        <dbReference type="ARBA" id="ARBA00022989"/>
    </source>
</evidence>
<dbReference type="InterPro" id="IPR050975">
    <property type="entry name" value="Sleep_regulator"/>
</dbReference>
<evidence type="ECO:0000256" key="3">
    <source>
        <dbReference type="ARBA" id="ARBA00022692"/>
    </source>
</evidence>
<feature type="signal peptide" evidence="10">
    <location>
        <begin position="1"/>
        <end position="23"/>
    </location>
</feature>
<evidence type="ECO:0000256" key="4">
    <source>
        <dbReference type="ARBA" id="ARBA00022729"/>
    </source>
</evidence>
<evidence type="ECO:0000256" key="10">
    <source>
        <dbReference type="SAM" id="SignalP"/>
    </source>
</evidence>
<accession>A0AAW1NFP4</accession>
<comment type="caution">
    <text evidence="11">The sequence shown here is derived from an EMBL/GenBank/DDBJ whole genome shotgun (WGS) entry which is preliminary data.</text>
</comment>
<dbReference type="PANTHER" id="PTHR33562:SF23">
    <property type="entry name" value="PROTEIN QUIVER"/>
    <property type="match status" value="1"/>
</dbReference>
<keyword evidence="12" id="KW-1185">Reference proteome</keyword>
<comment type="subcellular location">
    <subcellularLocation>
        <location evidence="1">Membrane</location>
        <topology evidence="1">Lipid-anchor</topology>
        <topology evidence="1">GPI-anchor</topology>
    </subcellularLocation>
</comment>
<keyword evidence="6 9" id="KW-0472">Membrane</keyword>
<feature type="transmembrane region" description="Helical" evidence="9">
    <location>
        <begin position="120"/>
        <end position="139"/>
    </location>
</feature>
<evidence type="ECO:0000256" key="9">
    <source>
        <dbReference type="SAM" id="Phobius"/>
    </source>
</evidence>
<gene>
    <name evidence="11" type="ORF">QE152_g215</name>
</gene>
<dbReference type="InterPro" id="IPR045860">
    <property type="entry name" value="Snake_toxin-like_sf"/>
</dbReference>
<dbReference type="PANTHER" id="PTHR33562">
    <property type="entry name" value="ATILLA, ISOFORM B-RELATED-RELATED"/>
    <property type="match status" value="1"/>
</dbReference>